<accession>A0A1B6EVT7</accession>
<proteinExistence type="predicted"/>
<feature type="compositionally biased region" description="Basic residues" evidence="1">
    <location>
        <begin position="451"/>
        <end position="464"/>
    </location>
</feature>
<evidence type="ECO:0000313" key="3">
    <source>
        <dbReference type="EMBL" id="JAS57404.1"/>
    </source>
</evidence>
<dbReference type="EMBL" id="GECZ01012365">
    <property type="protein sequence ID" value="JAS57404.1"/>
    <property type="molecule type" value="Transcribed_RNA"/>
</dbReference>
<sequence>MSYYDSNTPYYRESIAGTPYHTYTGARKCDFMIPRNTNKQDDYCNVLHERFNRRSPQISKLRTILSETIANVTKNNQLQKGESVELTLEIELMRTKNNTPTNSLVEVTIIQHNKIKEQAVQDCNSRKCSPDMPFQIQLQQSGSESPSEKRRNWFQRVITKPNYENKKVDSIEHKIQKKPTIHLNKRCKQNENMNNSINTRSNFVTILPEACPLSIHYTKGYQRVSPSHLSKDKARNFMTPRKDSLAKKLSNIFLPTRNANKSHVVQTALTALKKEVDNMKLVIDKDRNNQSGTQCKKAPVHNLGKLVSNILVDAMDNFDEAIKSEDENNTLPVQYQSYFEPVLKLNDEQLEKTFNASKPKLKVKMIADSHSDTCCLKPIYTTSPSLQTSISMSDCRSLKEAKSPPKTLDIGDSTNIPSGDRHDKSIRENKYPRDQQKDAKGDTSDIGKKDISHKKNKKSTRTKKSVVNWGGHIIQVNKKKKSRIEHLIVKELQNLALKEGMECDVMPLPPNDIKQISAVGKISSFICELDVSDKAFEKEIKKRKSIDKTLQRPFQMSLERIQRFYTNSKGLVTKQPVAKLKRTKKEKRLTPAITGCNELCNYSFEVNVENFSQRKTSDTLTEQLGTNTAKEKSEAMYLNVTEDNEVKVTYLNKNVKNWSAESNNIRFENPTMECSQNRKTTSTKTQTDKKNNINSVVSKGFVKVIKSDDSTWHRYLREQDESGSGLSTQVMTVTSTETAIKFHSGASNNFETNIELEVDIKDLELILKEAKKKQTTDRYVINAKWNQGNKKRKKNIRMTGKNSPAYTNRLLSNAAKKLENYVKIKQRQR</sequence>
<reference evidence="2" key="1">
    <citation type="submission" date="2015-11" db="EMBL/GenBank/DDBJ databases">
        <title>De novo transcriptome assembly of four potential Pierce s Disease insect vectors from Arizona vineyards.</title>
        <authorList>
            <person name="Tassone E.E."/>
        </authorList>
    </citation>
    <scope>NUCLEOTIDE SEQUENCE</scope>
</reference>
<dbReference type="EMBL" id="GECZ01027717">
    <property type="protein sequence ID" value="JAS42052.1"/>
    <property type="molecule type" value="Transcribed_RNA"/>
</dbReference>
<evidence type="ECO:0000256" key="1">
    <source>
        <dbReference type="SAM" id="MobiDB-lite"/>
    </source>
</evidence>
<feature type="region of interest" description="Disordered" evidence="1">
    <location>
        <begin position="396"/>
        <end position="464"/>
    </location>
</feature>
<feature type="compositionally biased region" description="Basic and acidic residues" evidence="1">
    <location>
        <begin position="419"/>
        <end position="450"/>
    </location>
</feature>
<protein>
    <submittedName>
        <fullName evidence="2">Uncharacterized protein</fullName>
    </submittedName>
</protein>
<gene>
    <name evidence="2" type="ORF">g.20364</name>
    <name evidence="3" type="ORF">g.20366</name>
</gene>
<name>A0A1B6EVT7_9HEMI</name>
<evidence type="ECO:0000313" key="2">
    <source>
        <dbReference type="EMBL" id="JAS42052.1"/>
    </source>
</evidence>
<organism evidence="2">
    <name type="scientific">Cuerna arida</name>
    <dbReference type="NCBI Taxonomy" id="1464854"/>
    <lineage>
        <taxon>Eukaryota</taxon>
        <taxon>Metazoa</taxon>
        <taxon>Ecdysozoa</taxon>
        <taxon>Arthropoda</taxon>
        <taxon>Hexapoda</taxon>
        <taxon>Insecta</taxon>
        <taxon>Pterygota</taxon>
        <taxon>Neoptera</taxon>
        <taxon>Paraneoptera</taxon>
        <taxon>Hemiptera</taxon>
        <taxon>Auchenorrhyncha</taxon>
        <taxon>Membracoidea</taxon>
        <taxon>Cicadellidae</taxon>
        <taxon>Cicadellinae</taxon>
        <taxon>Proconiini</taxon>
        <taxon>Cuerna</taxon>
    </lineage>
</organism>
<dbReference type="AlphaFoldDB" id="A0A1B6EVT7"/>